<dbReference type="Gene3D" id="2.160.20.10">
    <property type="entry name" value="Single-stranded right-handed beta-helix, Pectin lyase-like"/>
    <property type="match status" value="2"/>
</dbReference>
<comment type="similarity">
    <text evidence="9 10">Belongs to the peptidase S8 family.</text>
</comment>
<dbReference type="InterPro" id="IPR012334">
    <property type="entry name" value="Pectin_lyas_fold"/>
</dbReference>
<keyword evidence="5" id="KW-0732">Signal</keyword>
<feature type="compositionally biased region" description="Basic and acidic residues" evidence="11">
    <location>
        <begin position="2121"/>
        <end position="2134"/>
    </location>
</feature>
<evidence type="ECO:0000313" key="14">
    <source>
        <dbReference type="EMBL" id="QHI70825.1"/>
    </source>
</evidence>
<keyword evidence="7 9" id="KW-0720">Serine protease</keyword>
<evidence type="ECO:0000256" key="9">
    <source>
        <dbReference type="PROSITE-ProRule" id="PRU01240"/>
    </source>
</evidence>
<feature type="region of interest" description="Disordered" evidence="11">
    <location>
        <begin position="1026"/>
        <end position="1153"/>
    </location>
</feature>
<evidence type="ECO:0000256" key="6">
    <source>
        <dbReference type="ARBA" id="ARBA00022801"/>
    </source>
</evidence>
<gene>
    <name evidence="14" type="ORF">GT409_15710</name>
</gene>
<keyword evidence="6 9" id="KW-0378">Hydrolase</keyword>
<dbReference type="PANTHER" id="PTHR37467:SF1">
    <property type="entry name" value="EXPORTED CALCIUM-BINDING GLYCOPROTEIN"/>
    <property type="match status" value="1"/>
</dbReference>
<keyword evidence="15" id="KW-1185">Reference proteome</keyword>
<dbReference type="PROSITE" id="PS00138">
    <property type="entry name" value="SUBTILASE_SER"/>
    <property type="match status" value="1"/>
</dbReference>
<dbReference type="InterPro" id="IPR023827">
    <property type="entry name" value="Peptidase_S8_Asp-AS"/>
</dbReference>
<dbReference type="SUPFAM" id="SSF52743">
    <property type="entry name" value="Subtilisin-like"/>
    <property type="match status" value="1"/>
</dbReference>
<dbReference type="InterPro" id="IPR023828">
    <property type="entry name" value="Peptidase_S8_Ser-AS"/>
</dbReference>
<dbReference type="Pfam" id="PF08309">
    <property type="entry name" value="LVIVD"/>
    <property type="match status" value="5"/>
</dbReference>
<dbReference type="GO" id="GO:0004252">
    <property type="term" value="F:serine-type endopeptidase activity"/>
    <property type="evidence" value="ECO:0007669"/>
    <property type="project" value="UniProtKB-UniRule"/>
</dbReference>
<dbReference type="InterPro" id="IPR039448">
    <property type="entry name" value="Beta_helix"/>
</dbReference>
<accession>A0A6P1MIE9</accession>
<dbReference type="InterPro" id="IPR053180">
    <property type="entry name" value="Ca-binding_acidic-repeat"/>
</dbReference>
<dbReference type="PRINTS" id="PR00723">
    <property type="entry name" value="SUBTILISIN"/>
</dbReference>
<feature type="compositionally biased region" description="Low complexity" evidence="11">
    <location>
        <begin position="2049"/>
        <end position="2070"/>
    </location>
</feature>
<dbReference type="PANTHER" id="PTHR37467">
    <property type="entry name" value="EXPORTED CALCIUM-BINDING GLYCOPROTEIN-RELATED"/>
    <property type="match status" value="1"/>
</dbReference>
<feature type="region of interest" description="Disordered" evidence="11">
    <location>
        <begin position="2158"/>
        <end position="2239"/>
    </location>
</feature>
<dbReference type="InterPro" id="IPR018247">
    <property type="entry name" value="EF_Hand_1_Ca_BS"/>
</dbReference>
<feature type="compositionally biased region" description="Acidic residues" evidence="11">
    <location>
        <begin position="1837"/>
        <end position="1848"/>
    </location>
</feature>
<dbReference type="InterPro" id="IPR022398">
    <property type="entry name" value="Peptidase_S8_His-AS"/>
</dbReference>
<evidence type="ECO:0000256" key="8">
    <source>
        <dbReference type="ARBA" id="ARBA00022837"/>
    </source>
</evidence>
<sequence length="2799" mass="297667">MKRSIILFSVAGLVFLAAITALRGRVHSEPGSGNRMSPVSQSVLEQDRFGSEQEATQTQVSQSSFATARADRQQQIAEAECPFRTLEKDDILDESVRALSGQGFQRRRLVRAGGKYPRQLYKETISRKSAGEYVVDSQVVMVADQIVVKLADDAVEKDLVELAARHGASIAQKLALPDHYVLQLDSAEIFAVDDALALFAREPGVISRTQPNHVYFSTVEPGDPGWSQLWGMDAIEAPSAWDTQTGNDSVLVAVIDTGIDREHEDLADNMWVNSGEYGPDGNGGLKQSNGVDDDNNGYVDDWQGWDFYNNDNDPTDDHSHGTHCAGTIGGVGNNNRGVAGVCWDISMVGIKILGADSYGASDTEIVNGVLYAASLGARIQNNSWGGYGASAVLEDAIESINADEVLFVAAAGNYNNDNDSHPFYPASYSASNIIAVAATDENDVLASFSHYGATSVDLGAPGVGIVSTVPENGYDAYDGTSMATPHVVGAAALLWSASPSMNYMDVKTALLNSTDKLAVLDGKMVSGGRLNVFKAMSAVLDSDGDGMPDSWELIYSPPLDTNVVDSAGDIDNDHLINFDEYLNGTDPTNADTDGDSLFDGWEVEYGFSPLSTTGLLDSVDRVGISTGDEAMDVVVVGDYAYIADGDAGLTIIDISNPENPFRAGSLGAVGERFGIASLNTDGFASGVAVTTNGIACIADGTNGLVVVDVSNPLIPTKLASYNTPGKAVRVVVQGNYAYIADGNGGYYVGGLEVVDISNPSSPVLAGRKSMGGEYVFDVYVSGSSAYLVTGNDTVTAIDISDPTDPQYRTSALLGSSTSPSLYAVCGDGSRLFVASRSKEVGIFDMNLNRLDGRQAIATEAIPRDIYVAGNFLYIAEGDSGLEVLDITDLQNPVHFVQYPTYGGGNAVFARGDYIYLADGTSGLQIFGVSYDVDSDGMLDSWEEEYFGGSITNGPFSDPDGDGINNWGEYLAGLNPTLNDQDGDGLIDGLDEVQIYNTDPRTPDTDGDGLVDGSDGFVSTNAYAAGTDADADGFVDGELDYGTDPLASDSDDDGMPDGWEVRYGLNPLLDDRAGDPDGDGVLNEDEYAGGTDPASSDSDGDGMPDGWELENGLDPLVDDSGLDADGDGLTNFEEYTLGTDPLDADSDNDGLTDGEEVNGTYGYITDPLDADTDNDGVPDGWEVENGWNPLVPEDPATTDRDHDGLLDADEIALNTDPTNARDPIFVDDDGPNDPWPGTTYISDPAEDGSYAHPFDAIQEGINAASNGLTVLVMPGTDYQGNGNYNINPQGKAITIRSWNDRDGTVISSDGRGPVFLINSEETTNTVIKGFSLTTTLCSSSDGDCDQVDGIVVSNAAPVLQDCFIYECELSAVSCSGGAAPVIENCEITMTKWGIQAVDSTPAIISNNIYTIGIGRAGDAGVGIQVYYSSGMVVQDTVVSNCLGRGLVVIDDPDARVSGSTFIHNLGGVTFDNSVSLFENCIVKENHAPTYYTDESGDWVAIRLVDYTAEGLTDTVDEDENGAGLLLLRGASPLIRNCLIVGNITWADDPSPQYNEDNELVQAYGLGGGVYIGTECYPTGVNCTVADNHSNTRGGGISSSGYPQLLNMIFWDNTANDALIEDNVRTNRYHYPNIHCRTGSIAVDFSNIQFGYSGEGIRTGDPLFVGSGDYHLSAIPSAAYSRGVPDTSFVWGTNVIPENDLDGNSRSLGLLPIDMGCYEFVDSDEDGMPDGWELDNGFVYTDPADGAVDSDTDGLTNLQEYLNGTDPWDDDSDDDGLLDGVEITDGTDPLDADSDDDGILDGDEISQGINPNNPDSDGDGMPDGWEVKYGLNPAQYNADGDEDKNEDGDLAPDGLTNTEEYQNGTDPLDPDTDGDGMDDGWELDKGFNPLVNDADADADDDGLTNLEEYNRGTDPQDPDTDNDGVSDGQEVANGTDPLDPDLDGDGIPNKWELENGLDPNLAADGGEDWDGDGLTNLQEYQNDTDPHNFDTDSDQLSDGWEVLYEFDPTIGNAAEDPDSDGLTNLDEYRRGTNPRRSDTDTDGMPDNWEINNDLNPLLNDAAADLDGDGLSNYTEFDSGTDPHNSDSDFDGMPDGWEVNNELDPTVDDATGDPDSDQASNLLEYRKGTDPQVHDPDYVDTDGDGMSDIWELAHFGSATGADPAVDTDGDGLNNLEEYLNGTDPTVQDTDGDGLTDGDEVNLFGSQPVNPVDPVFVDDDDDDDIEANDGYPGDPERSNTNENGSITYPFDAIQEAIDSSNTVNGMTILVADGLYEGLGNYDITPRGKEITIRSWNGAAVTEIRTHAYGSGFVFINNENLHTVVQGFTIDASDDLAPLAPEEGIEISNASPVIRDCIIKNCGLAAISICGGGPDIIDCTLADSEYGLYASQSSGVLLQGSKVYNHEGRGVYIQDDNLAEITWTTISNCLGGITLSGSDASIRQCVIVNNEAPNYFNIGDLPVFGPVLFPLSNSEAADITSLDENGGGVLILNQSAPELINCLIAGNRTWAEDPDYEENAWEPAFGLGGGIYVENGCAPIGVNCTVADNHANTRGGGLSSAGRPFFRNMIFWGNTSSNATISGASRLMTNSVAPNIYVDDEVINIWYSDIEFGHANAVFSFDADPLFNADYTLQSGSPCINEGTYYLAPVVDLAKNERPRAADFAGGNRVDLGSYEFDHLGAVMDYIALGAEVVQAEAAPDPLADTDGDGFADGEEIALGTDRYDTGDYFRISHDQSQAGDTSLIAWNSQVGCYYTVQVTDSLVGGVWTDLEGWTDVAGDGSDMICSDTRPDGARFYRVLVRIP</sequence>
<proteinExistence type="inferred from homology"/>
<evidence type="ECO:0000256" key="11">
    <source>
        <dbReference type="SAM" id="MobiDB-lite"/>
    </source>
</evidence>
<dbReference type="Gene3D" id="3.40.50.200">
    <property type="entry name" value="Peptidase S8/S53 domain"/>
    <property type="match status" value="1"/>
</dbReference>
<reference evidence="14 15" key="1">
    <citation type="submission" date="2020-01" db="EMBL/GenBank/DDBJ databases">
        <title>Ponticoccus aerotolerans gen. nov., sp. nov., an anaerobic bacterium and proposal of Ponticoccusceae fam. nov., Ponticoccusles ord. nov. and Ponticoccuse classis nov. in the phylum Kiritimatiellaeota.</title>
        <authorList>
            <person name="Zhou L.Y."/>
            <person name="Du Z.J."/>
        </authorList>
    </citation>
    <scope>NUCLEOTIDE SEQUENCE [LARGE SCALE GENOMIC DNA]</scope>
    <source>
        <strain evidence="14 15">S-5007</strain>
    </source>
</reference>
<evidence type="ECO:0000256" key="5">
    <source>
        <dbReference type="ARBA" id="ARBA00022729"/>
    </source>
</evidence>
<feature type="compositionally biased region" description="Acidic residues" evidence="11">
    <location>
        <begin position="1141"/>
        <end position="1153"/>
    </location>
</feature>
<dbReference type="SUPFAM" id="SSF50969">
    <property type="entry name" value="YVTN repeat-like/Quinoprotein amine dehydrogenase"/>
    <property type="match status" value="1"/>
</dbReference>
<evidence type="ECO:0000256" key="2">
    <source>
        <dbReference type="ARBA" id="ARBA00016512"/>
    </source>
</evidence>
<dbReference type="InterPro" id="IPR028974">
    <property type="entry name" value="TSP_type-3_rpt"/>
</dbReference>
<dbReference type="SMART" id="SM00710">
    <property type="entry name" value="PbH1"/>
    <property type="match status" value="10"/>
</dbReference>
<dbReference type="Proteomes" id="UP000464954">
    <property type="component" value="Chromosome"/>
</dbReference>
<feature type="active site" description="Charge relay system" evidence="9">
    <location>
        <position position="320"/>
    </location>
</feature>
<dbReference type="SUPFAM" id="SSF103647">
    <property type="entry name" value="TSP type-3 repeat"/>
    <property type="match status" value="1"/>
</dbReference>
<dbReference type="InterPro" id="IPR011044">
    <property type="entry name" value="Quino_amine_DH_bsu"/>
</dbReference>
<dbReference type="InterPro" id="IPR015500">
    <property type="entry name" value="Peptidase_S8_subtilisin-rel"/>
</dbReference>
<dbReference type="InterPro" id="IPR036852">
    <property type="entry name" value="Peptidase_S8/S53_dom_sf"/>
</dbReference>
<evidence type="ECO:0000259" key="13">
    <source>
        <dbReference type="Pfam" id="PF13229"/>
    </source>
</evidence>
<dbReference type="RefSeq" id="WP_160629997.1">
    <property type="nucleotide sequence ID" value="NZ_CP047593.1"/>
</dbReference>
<feature type="domain" description="Right handed beta helix" evidence="13">
    <location>
        <begin position="1348"/>
        <end position="1490"/>
    </location>
</feature>
<evidence type="ECO:0000256" key="3">
    <source>
        <dbReference type="ARBA" id="ARBA00022525"/>
    </source>
</evidence>
<feature type="active site" description="Charge relay system" evidence="9">
    <location>
        <position position="481"/>
    </location>
</feature>
<feature type="compositionally biased region" description="Basic and acidic residues" evidence="11">
    <location>
        <begin position="2024"/>
        <end position="2037"/>
    </location>
</feature>
<protein>
    <recommendedName>
        <fullName evidence="2">Probable pectate lyase C</fullName>
    </recommendedName>
</protein>
<dbReference type="GO" id="GO:0006508">
    <property type="term" value="P:proteolysis"/>
    <property type="evidence" value="ECO:0007669"/>
    <property type="project" value="UniProtKB-KW"/>
</dbReference>
<feature type="domain" description="Peptidase S8/S53" evidence="12">
    <location>
        <begin position="248"/>
        <end position="517"/>
    </location>
</feature>
<dbReference type="PROSITE" id="PS00137">
    <property type="entry name" value="SUBTILASE_HIS"/>
    <property type="match status" value="1"/>
</dbReference>
<dbReference type="SUPFAM" id="SSF101908">
    <property type="entry name" value="Putative isomerase YbhE"/>
    <property type="match status" value="1"/>
</dbReference>
<feature type="domain" description="Right handed beta helix" evidence="13">
    <location>
        <begin position="2310"/>
        <end position="2446"/>
    </location>
</feature>
<dbReference type="EMBL" id="CP047593">
    <property type="protein sequence ID" value="QHI70825.1"/>
    <property type="molecule type" value="Genomic_DNA"/>
</dbReference>
<feature type="region of interest" description="Disordered" evidence="11">
    <location>
        <begin position="1759"/>
        <end position="1993"/>
    </location>
</feature>
<feature type="compositionally biased region" description="Acidic residues" evidence="11">
    <location>
        <begin position="1075"/>
        <end position="1086"/>
    </location>
</feature>
<keyword evidence="3" id="KW-0964">Secreted</keyword>
<dbReference type="InterPro" id="IPR011050">
    <property type="entry name" value="Pectin_lyase_fold/virulence"/>
</dbReference>
<dbReference type="Pfam" id="PF13229">
    <property type="entry name" value="Beta_helix"/>
    <property type="match status" value="2"/>
</dbReference>
<dbReference type="SUPFAM" id="SSF51126">
    <property type="entry name" value="Pectin lyase-like"/>
    <property type="match status" value="2"/>
</dbReference>
<feature type="compositionally biased region" description="Acidic residues" evidence="11">
    <location>
        <begin position="1115"/>
        <end position="1125"/>
    </location>
</feature>
<name>A0A6P1MIE9_9BACT</name>
<dbReference type="Pfam" id="PF18884">
    <property type="entry name" value="TSP3_bac"/>
    <property type="match status" value="19"/>
</dbReference>
<feature type="active site" description="Charge relay system" evidence="9">
    <location>
        <position position="256"/>
    </location>
</feature>
<evidence type="ECO:0000256" key="1">
    <source>
        <dbReference type="ARBA" id="ARBA00004613"/>
    </source>
</evidence>
<dbReference type="InterPro" id="IPR000209">
    <property type="entry name" value="Peptidase_S8/S53_dom"/>
</dbReference>
<dbReference type="PROSITE" id="PS51892">
    <property type="entry name" value="SUBTILASE"/>
    <property type="match status" value="1"/>
</dbReference>
<keyword evidence="8" id="KW-0106">Calcium</keyword>
<dbReference type="PROSITE" id="PS00018">
    <property type="entry name" value="EF_HAND_1"/>
    <property type="match status" value="4"/>
</dbReference>
<dbReference type="CDD" id="cd07473">
    <property type="entry name" value="Peptidases_S8_Subtilisin_like"/>
    <property type="match status" value="1"/>
</dbReference>
<evidence type="ECO:0000256" key="4">
    <source>
        <dbReference type="ARBA" id="ARBA00022670"/>
    </source>
</evidence>
<feature type="compositionally biased region" description="Acidic residues" evidence="11">
    <location>
        <begin position="2102"/>
        <end position="2113"/>
    </location>
</feature>
<dbReference type="NCBIfam" id="NF041518">
    <property type="entry name" value="choice_anch_Q"/>
    <property type="match status" value="1"/>
</dbReference>
<dbReference type="PROSITE" id="PS00136">
    <property type="entry name" value="SUBTILASE_ASP"/>
    <property type="match status" value="1"/>
</dbReference>
<evidence type="ECO:0000256" key="7">
    <source>
        <dbReference type="ARBA" id="ARBA00022825"/>
    </source>
</evidence>
<feature type="region of interest" description="Disordered" evidence="11">
    <location>
        <begin position="2008"/>
        <end position="2142"/>
    </location>
</feature>
<feature type="compositionally biased region" description="Acidic residues" evidence="11">
    <location>
        <begin position="2212"/>
        <end position="2223"/>
    </location>
</feature>
<dbReference type="InterPro" id="IPR013211">
    <property type="entry name" value="LVIVD"/>
</dbReference>
<dbReference type="GO" id="GO:0005509">
    <property type="term" value="F:calcium ion binding"/>
    <property type="evidence" value="ECO:0007669"/>
    <property type="project" value="InterPro"/>
</dbReference>
<dbReference type="InterPro" id="IPR059226">
    <property type="entry name" value="Choice_anch_Q_dom"/>
</dbReference>
<evidence type="ECO:0000256" key="10">
    <source>
        <dbReference type="RuleBase" id="RU003355"/>
    </source>
</evidence>
<dbReference type="KEGG" id="taer:GT409_15710"/>
<organism evidence="14 15">
    <name type="scientific">Tichowtungia aerotolerans</name>
    <dbReference type="NCBI Taxonomy" id="2697043"/>
    <lineage>
        <taxon>Bacteria</taxon>
        <taxon>Pseudomonadati</taxon>
        <taxon>Kiritimatiellota</taxon>
        <taxon>Tichowtungiia</taxon>
        <taxon>Tichowtungiales</taxon>
        <taxon>Tichowtungiaceae</taxon>
        <taxon>Tichowtungia</taxon>
    </lineage>
</organism>
<feature type="compositionally biased region" description="Acidic residues" evidence="11">
    <location>
        <begin position="1028"/>
        <end position="1040"/>
    </location>
</feature>
<keyword evidence="4 9" id="KW-0645">Protease</keyword>
<feature type="compositionally biased region" description="Acidic residues" evidence="11">
    <location>
        <begin position="1765"/>
        <end position="1775"/>
    </location>
</feature>
<dbReference type="InterPro" id="IPR059100">
    <property type="entry name" value="TSP3_bac"/>
</dbReference>
<dbReference type="InterPro" id="IPR006626">
    <property type="entry name" value="PbH1"/>
</dbReference>
<feature type="compositionally biased region" description="Acidic residues" evidence="11">
    <location>
        <begin position="1786"/>
        <end position="1802"/>
    </location>
</feature>
<evidence type="ECO:0000259" key="12">
    <source>
        <dbReference type="Pfam" id="PF00082"/>
    </source>
</evidence>
<feature type="compositionally biased region" description="Acidic residues" evidence="11">
    <location>
        <begin position="1866"/>
        <end position="1879"/>
    </location>
</feature>
<feature type="compositionally biased region" description="Low complexity" evidence="11">
    <location>
        <begin position="1087"/>
        <end position="1096"/>
    </location>
</feature>
<dbReference type="InterPro" id="IPR034204">
    <property type="entry name" value="PfSUB1-like_cat_dom"/>
</dbReference>
<dbReference type="Pfam" id="PF00082">
    <property type="entry name" value="Peptidase_S8"/>
    <property type="match status" value="1"/>
</dbReference>
<comment type="subcellular location">
    <subcellularLocation>
        <location evidence="1">Secreted</location>
    </subcellularLocation>
</comment>
<evidence type="ECO:0000313" key="15">
    <source>
        <dbReference type="Proteomes" id="UP000464954"/>
    </source>
</evidence>
<feature type="compositionally biased region" description="Acidic residues" evidence="11">
    <location>
        <begin position="2186"/>
        <end position="2196"/>
    </location>
</feature>